<feature type="transmembrane region" description="Helical" evidence="1">
    <location>
        <begin position="65"/>
        <end position="82"/>
    </location>
</feature>
<keyword evidence="3" id="KW-1185">Reference proteome</keyword>
<evidence type="ECO:0000256" key="1">
    <source>
        <dbReference type="SAM" id="Phobius"/>
    </source>
</evidence>
<gene>
    <name evidence="2" type="ORF">DIS07_08640</name>
</gene>
<keyword evidence="1" id="KW-1133">Transmembrane helix</keyword>
<comment type="caution">
    <text evidence="2">The sequence shown here is derived from an EMBL/GenBank/DDBJ whole genome shotgun (WGS) entry which is preliminary data.</text>
</comment>
<evidence type="ECO:0000313" key="3">
    <source>
        <dbReference type="Proteomes" id="UP000245670"/>
    </source>
</evidence>
<feature type="transmembrane region" description="Helical" evidence="1">
    <location>
        <begin position="31"/>
        <end position="49"/>
    </location>
</feature>
<dbReference type="Proteomes" id="UP000245670">
    <property type="component" value="Unassembled WGS sequence"/>
</dbReference>
<keyword evidence="1" id="KW-0812">Transmembrane</keyword>
<proteinExistence type="predicted"/>
<reference evidence="2 3" key="1">
    <citation type="submission" date="2018-05" db="EMBL/GenBank/DDBJ databases">
        <title>Polaribacter aquimarinus sp. nov., isolated from sediment in a sediment of sea.</title>
        <authorList>
            <person name="Lu D."/>
        </authorList>
    </citation>
    <scope>NUCLEOTIDE SEQUENCE [LARGE SCALE GENOMIC DNA]</scope>
    <source>
        <strain evidence="2 3">ZY113</strain>
    </source>
</reference>
<keyword evidence="1" id="KW-0472">Membrane</keyword>
<dbReference type="AlphaFoldDB" id="A0A2U2JAD8"/>
<organism evidence="2 3">
    <name type="scientific">Polaribacter aquimarinus</name>
    <dbReference type="NCBI Taxonomy" id="2100726"/>
    <lineage>
        <taxon>Bacteria</taxon>
        <taxon>Pseudomonadati</taxon>
        <taxon>Bacteroidota</taxon>
        <taxon>Flavobacteriia</taxon>
        <taxon>Flavobacteriales</taxon>
        <taxon>Flavobacteriaceae</taxon>
    </lineage>
</organism>
<sequence>MSLASQTYQVIDGNLEINNSEIKINYRKWKYVIILFKFFMSLLFISTFIKKVENYENIIGVYENIKLWFFGIVAVLIIYDFFRSLFKKVWVNKIDVNDLIKIEVYDENEEDENIDEDSKIEITLFKNNGRKKVIELQKEKNQIEYFLKDIKKRNSRIEIKYL</sequence>
<protein>
    <submittedName>
        <fullName evidence="2">Uncharacterized protein</fullName>
    </submittedName>
</protein>
<dbReference type="OrthoDB" id="1202684at2"/>
<name>A0A2U2JAD8_9FLAO</name>
<evidence type="ECO:0000313" key="2">
    <source>
        <dbReference type="EMBL" id="PWG05294.1"/>
    </source>
</evidence>
<dbReference type="RefSeq" id="WP_109404838.1">
    <property type="nucleotide sequence ID" value="NZ_QFFG01000003.1"/>
</dbReference>
<dbReference type="EMBL" id="QFFG01000003">
    <property type="protein sequence ID" value="PWG05294.1"/>
    <property type="molecule type" value="Genomic_DNA"/>
</dbReference>
<accession>A0A2U2JAD8</accession>